<proteinExistence type="predicted"/>
<comment type="caution">
    <text evidence="1">The sequence shown here is derived from an EMBL/GenBank/DDBJ whole genome shotgun (WGS) entry which is preliminary data.</text>
</comment>
<gene>
    <name evidence="1" type="ORF">HPB48_014265</name>
</gene>
<dbReference type="PANTHER" id="PTHR21771">
    <property type="entry name" value="MITOCHONDRIA-EATING PROTEIN-RELATED"/>
    <property type="match status" value="1"/>
</dbReference>
<sequence length="345" mass="37202">MSCLERADIHATNRAYALADSATLVSGSLEGRSPSPARPGLLFGDRLGRCLRSQRLITCLTPAQPAAAFCRARIRLCVCASACVRSPADSSVVPCSAWRCWICPVKKVAQFRRERWPRYDARADVIALSVYSRGCALPCHARAKRMGERKMTCIISMWMGSREGDRVRTAADIGQAARRIALLSTVRSAPFPGSQLADVVSRKQSLDAALEGLGQHGLVTGTATAAGEAPPLLHLGEALRGQLEALLSRCKAGAMRLSAGSEARVSLSRGPAPSTASHQRQLSLRRAQVQERLIRNKTLLDTLEPAEQTARGLEALLAVLRRRIQLDKDALCQASDSFTASCHPA</sequence>
<dbReference type="AlphaFoldDB" id="A0A9J6FKL4"/>
<keyword evidence="2" id="KW-1185">Reference proteome</keyword>
<evidence type="ECO:0000313" key="2">
    <source>
        <dbReference type="Proteomes" id="UP000821853"/>
    </source>
</evidence>
<dbReference type="PANTHER" id="PTHR21771:SF1">
    <property type="entry name" value="MITOCHONDRIA-EATING PROTEIN"/>
    <property type="match status" value="1"/>
</dbReference>
<dbReference type="VEuPathDB" id="VectorBase:HLOH_054286"/>
<protein>
    <submittedName>
        <fullName evidence="1">Uncharacterized protein</fullName>
    </submittedName>
</protein>
<dbReference type="GO" id="GO:0035695">
    <property type="term" value="P:mitophagy by internal vacuole formation"/>
    <property type="evidence" value="ECO:0007669"/>
    <property type="project" value="TreeGrafter"/>
</dbReference>
<evidence type="ECO:0000313" key="1">
    <source>
        <dbReference type="EMBL" id="KAH9362953.1"/>
    </source>
</evidence>
<reference evidence="1 2" key="1">
    <citation type="journal article" date="2020" name="Cell">
        <title>Large-Scale Comparative Analyses of Tick Genomes Elucidate Their Genetic Diversity and Vector Capacities.</title>
        <authorList>
            <consortium name="Tick Genome and Microbiome Consortium (TIGMIC)"/>
            <person name="Jia N."/>
            <person name="Wang J."/>
            <person name="Shi W."/>
            <person name="Du L."/>
            <person name="Sun Y."/>
            <person name="Zhan W."/>
            <person name="Jiang J.F."/>
            <person name="Wang Q."/>
            <person name="Zhang B."/>
            <person name="Ji P."/>
            <person name="Bell-Sakyi L."/>
            <person name="Cui X.M."/>
            <person name="Yuan T.T."/>
            <person name="Jiang B.G."/>
            <person name="Yang W.F."/>
            <person name="Lam T.T."/>
            <person name="Chang Q.C."/>
            <person name="Ding S.J."/>
            <person name="Wang X.J."/>
            <person name="Zhu J.G."/>
            <person name="Ruan X.D."/>
            <person name="Zhao L."/>
            <person name="Wei J.T."/>
            <person name="Ye R.Z."/>
            <person name="Que T.C."/>
            <person name="Du C.H."/>
            <person name="Zhou Y.H."/>
            <person name="Cheng J.X."/>
            <person name="Dai P.F."/>
            <person name="Guo W.B."/>
            <person name="Han X.H."/>
            <person name="Huang E.J."/>
            <person name="Li L.F."/>
            <person name="Wei W."/>
            <person name="Gao Y.C."/>
            <person name="Liu J.Z."/>
            <person name="Shao H.Z."/>
            <person name="Wang X."/>
            <person name="Wang C.C."/>
            <person name="Yang T.C."/>
            <person name="Huo Q.B."/>
            <person name="Li W."/>
            <person name="Chen H.Y."/>
            <person name="Chen S.E."/>
            <person name="Zhou L.G."/>
            <person name="Ni X.B."/>
            <person name="Tian J.H."/>
            <person name="Sheng Y."/>
            <person name="Liu T."/>
            <person name="Pan Y.S."/>
            <person name="Xia L.Y."/>
            <person name="Li J."/>
            <person name="Zhao F."/>
            <person name="Cao W.C."/>
        </authorList>
    </citation>
    <scope>NUCLEOTIDE SEQUENCE [LARGE SCALE GENOMIC DNA]</scope>
    <source>
        <strain evidence="1">HaeL-2018</strain>
    </source>
</reference>
<accession>A0A9J6FKL4</accession>
<dbReference type="EMBL" id="JABSTR010000001">
    <property type="protein sequence ID" value="KAH9362953.1"/>
    <property type="molecule type" value="Genomic_DNA"/>
</dbReference>
<dbReference type="InterPro" id="IPR026169">
    <property type="entry name" value="MIEAP"/>
</dbReference>
<dbReference type="Proteomes" id="UP000821853">
    <property type="component" value="Chromosome 1"/>
</dbReference>
<name>A0A9J6FKL4_HAELO</name>
<organism evidence="1 2">
    <name type="scientific">Haemaphysalis longicornis</name>
    <name type="common">Bush tick</name>
    <dbReference type="NCBI Taxonomy" id="44386"/>
    <lineage>
        <taxon>Eukaryota</taxon>
        <taxon>Metazoa</taxon>
        <taxon>Ecdysozoa</taxon>
        <taxon>Arthropoda</taxon>
        <taxon>Chelicerata</taxon>
        <taxon>Arachnida</taxon>
        <taxon>Acari</taxon>
        <taxon>Parasitiformes</taxon>
        <taxon>Ixodida</taxon>
        <taxon>Ixodoidea</taxon>
        <taxon>Ixodidae</taxon>
        <taxon>Haemaphysalinae</taxon>
        <taxon>Haemaphysalis</taxon>
    </lineage>
</organism>
<dbReference type="GO" id="GO:0005741">
    <property type="term" value="C:mitochondrial outer membrane"/>
    <property type="evidence" value="ECO:0007669"/>
    <property type="project" value="InterPro"/>
</dbReference>
<dbReference type="GO" id="GO:0035694">
    <property type="term" value="P:mitochondrial protein catabolic process"/>
    <property type="evidence" value="ECO:0007669"/>
    <property type="project" value="InterPro"/>
</dbReference>
<dbReference type="OrthoDB" id="6047381at2759"/>